<organism evidence="2 3">
    <name type="scientific">Demequina zhanjiangensis</name>
    <dbReference type="NCBI Taxonomy" id="3051659"/>
    <lineage>
        <taxon>Bacteria</taxon>
        <taxon>Bacillati</taxon>
        <taxon>Actinomycetota</taxon>
        <taxon>Actinomycetes</taxon>
        <taxon>Micrococcales</taxon>
        <taxon>Demequinaceae</taxon>
        <taxon>Demequina</taxon>
    </lineage>
</organism>
<proteinExistence type="predicted"/>
<evidence type="ECO:0000313" key="3">
    <source>
        <dbReference type="Proteomes" id="UP001172738"/>
    </source>
</evidence>
<accession>A0ABT8G2Q7</accession>
<name>A0ABT8G2Q7_9MICO</name>
<keyword evidence="3" id="KW-1185">Reference proteome</keyword>
<evidence type="ECO:0000259" key="1">
    <source>
        <dbReference type="Pfam" id="PF04480"/>
    </source>
</evidence>
<dbReference type="Pfam" id="PF04480">
    <property type="entry name" value="DUF559"/>
    <property type="match status" value="1"/>
</dbReference>
<dbReference type="RefSeq" id="WP_301128944.1">
    <property type="nucleotide sequence ID" value="NZ_JAUHPV010000006.1"/>
</dbReference>
<comment type="caution">
    <text evidence="2">The sequence shown here is derived from an EMBL/GenBank/DDBJ whole genome shotgun (WGS) entry which is preliminary data.</text>
</comment>
<dbReference type="InterPro" id="IPR007569">
    <property type="entry name" value="DUF559"/>
</dbReference>
<feature type="domain" description="DUF559" evidence="1">
    <location>
        <begin position="82"/>
        <end position="174"/>
    </location>
</feature>
<sequence>MPETVRVRGFTVLDAADAIVAGYGSLEIGERAETFYRAVRSRIVSPESLADALERTPRVRNRRELMLRIAAAGAGVESYLEEHGLRRVFTEREFPQLHRQHRVRVGAAVYRTDMFDRATRTAVELDGAQFHGSARARMRDQQRDEALASIGVLTLRFSYRDIIDRPEWCKDTLRRVLEDRQPTPRDASEEADLA</sequence>
<dbReference type="Gene3D" id="3.40.960.10">
    <property type="entry name" value="VSR Endonuclease"/>
    <property type="match status" value="1"/>
</dbReference>
<reference evidence="2" key="1">
    <citation type="submission" date="2023-06" db="EMBL/GenBank/DDBJ databases">
        <title>SYSU T00b26.</title>
        <authorList>
            <person name="Gao L."/>
            <person name="Fang B.-Z."/>
            <person name="Li W.-J."/>
        </authorList>
    </citation>
    <scope>NUCLEOTIDE SEQUENCE</scope>
    <source>
        <strain evidence="2">SYSU T00b26</strain>
    </source>
</reference>
<protein>
    <submittedName>
        <fullName evidence="2">DUF559 domain-containing protein</fullName>
    </submittedName>
</protein>
<evidence type="ECO:0000313" key="2">
    <source>
        <dbReference type="EMBL" id="MDN4473415.1"/>
    </source>
</evidence>
<dbReference type="EMBL" id="JAUHPV010000006">
    <property type="protein sequence ID" value="MDN4473415.1"/>
    <property type="molecule type" value="Genomic_DNA"/>
</dbReference>
<dbReference type="InterPro" id="IPR011335">
    <property type="entry name" value="Restrct_endonuc-II-like"/>
</dbReference>
<dbReference type="SUPFAM" id="SSF52980">
    <property type="entry name" value="Restriction endonuclease-like"/>
    <property type="match status" value="1"/>
</dbReference>
<dbReference type="Proteomes" id="UP001172738">
    <property type="component" value="Unassembled WGS sequence"/>
</dbReference>
<gene>
    <name evidence="2" type="ORF">QQX04_10475</name>
</gene>